<organism evidence="3">
    <name type="scientific">marine sediment metagenome</name>
    <dbReference type="NCBI Taxonomy" id="412755"/>
    <lineage>
        <taxon>unclassified sequences</taxon>
        <taxon>metagenomes</taxon>
        <taxon>ecological metagenomes</taxon>
    </lineage>
</organism>
<dbReference type="GO" id="GO:0050660">
    <property type="term" value="F:flavin adenine dinucleotide binding"/>
    <property type="evidence" value="ECO:0007669"/>
    <property type="project" value="TreeGrafter"/>
</dbReference>
<dbReference type="InterPro" id="IPR012000">
    <property type="entry name" value="Thiamin_PyroP_enz_cen_dom"/>
</dbReference>
<evidence type="ECO:0000313" key="3">
    <source>
        <dbReference type="EMBL" id="GAH07032.1"/>
    </source>
</evidence>
<dbReference type="SUPFAM" id="SSF52467">
    <property type="entry name" value="DHS-like NAD/FAD-binding domain"/>
    <property type="match status" value="1"/>
</dbReference>
<protein>
    <recommendedName>
        <fullName evidence="2">Thiamine pyrophosphate enzyme central domain-containing protein</fullName>
    </recommendedName>
</protein>
<dbReference type="Gene3D" id="3.40.50.970">
    <property type="match status" value="1"/>
</dbReference>
<feature type="non-terminal residue" evidence="3">
    <location>
        <position position="1"/>
    </location>
</feature>
<accession>X1CHC0</accession>
<evidence type="ECO:0000259" key="2">
    <source>
        <dbReference type="Pfam" id="PF00205"/>
    </source>
</evidence>
<feature type="domain" description="Thiamine pyrophosphate enzyme central" evidence="2">
    <location>
        <begin position="2"/>
        <end position="85"/>
    </location>
</feature>
<dbReference type="InterPro" id="IPR029035">
    <property type="entry name" value="DHS-like_NAD/FAD-binding_dom"/>
</dbReference>
<comment type="caution">
    <text evidence="3">The sequence shown here is derived from an EMBL/GenBank/DDBJ whole genome shotgun (WGS) entry which is preliminary data.</text>
</comment>
<dbReference type="GO" id="GO:0030976">
    <property type="term" value="F:thiamine pyrophosphate binding"/>
    <property type="evidence" value="ECO:0007669"/>
    <property type="project" value="InterPro"/>
</dbReference>
<dbReference type="Pfam" id="PF00205">
    <property type="entry name" value="TPP_enzyme_M"/>
    <property type="match status" value="1"/>
</dbReference>
<dbReference type="GO" id="GO:0005948">
    <property type="term" value="C:acetolactate synthase complex"/>
    <property type="evidence" value="ECO:0007669"/>
    <property type="project" value="TreeGrafter"/>
</dbReference>
<dbReference type="EMBL" id="BART01036039">
    <property type="protein sequence ID" value="GAH07032.1"/>
    <property type="molecule type" value="Genomic_DNA"/>
</dbReference>
<dbReference type="Gene3D" id="3.40.50.1220">
    <property type="entry name" value="TPP-binding domain"/>
    <property type="match status" value="1"/>
</dbReference>
<dbReference type="PANTHER" id="PTHR18968">
    <property type="entry name" value="THIAMINE PYROPHOSPHATE ENZYMES"/>
    <property type="match status" value="1"/>
</dbReference>
<sequence length="179" mass="20191">TADHPIYAGQVGTSCNTLYGNKMFLESDLVLAVGCRFSDRHTGALDVYTQGRKFIHIDIEPTQIGRIFPPNLGIVADAKLALQALFEMAQTLTSPKKPDKRVSAILEMRSAHQRRMDFNQVPIKPQRVFKEINEFFDEDTIFTTCIGLNQIWSAQFQRVFKPRHYLLPGGAGPLGWDLP</sequence>
<dbReference type="GO" id="GO:0009028">
    <property type="term" value="F:tartronate-semialdehyde synthase activity"/>
    <property type="evidence" value="ECO:0007669"/>
    <property type="project" value="TreeGrafter"/>
</dbReference>
<name>X1CHC0_9ZZZZ</name>
<proteinExistence type="inferred from homology"/>
<dbReference type="GO" id="GO:0000287">
    <property type="term" value="F:magnesium ion binding"/>
    <property type="evidence" value="ECO:0007669"/>
    <property type="project" value="InterPro"/>
</dbReference>
<dbReference type="GO" id="GO:0009099">
    <property type="term" value="P:L-valine biosynthetic process"/>
    <property type="evidence" value="ECO:0007669"/>
    <property type="project" value="TreeGrafter"/>
</dbReference>
<dbReference type="InterPro" id="IPR045229">
    <property type="entry name" value="TPP_enz"/>
</dbReference>
<feature type="non-terminal residue" evidence="3">
    <location>
        <position position="179"/>
    </location>
</feature>
<comment type="similarity">
    <text evidence="1">Belongs to the TPP enzyme family.</text>
</comment>
<reference evidence="3" key="1">
    <citation type="journal article" date="2014" name="Front. Microbiol.">
        <title>High frequency of phylogenetically diverse reductive dehalogenase-homologous genes in deep subseafloor sedimentary metagenomes.</title>
        <authorList>
            <person name="Kawai M."/>
            <person name="Futagami T."/>
            <person name="Toyoda A."/>
            <person name="Takaki Y."/>
            <person name="Nishi S."/>
            <person name="Hori S."/>
            <person name="Arai W."/>
            <person name="Tsubouchi T."/>
            <person name="Morono Y."/>
            <person name="Uchiyama I."/>
            <person name="Ito T."/>
            <person name="Fujiyama A."/>
            <person name="Inagaki F."/>
            <person name="Takami H."/>
        </authorList>
    </citation>
    <scope>NUCLEOTIDE SEQUENCE</scope>
    <source>
        <strain evidence="3">Expedition CK06-06</strain>
    </source>
</reference>
<dbReference type="InterPro" id="IPR029061">
    <property type="entry name" value="THDP-binding"/>
</dbReference>
<dbReference type="SUPFAM" id="SSF52518">
    <property type="entry name" value="Thiamin diphosphate-binding fold (THDP-binding)"/>
    <property type="match status" value="1"/>
</dbReference>
<dbReference type="GO" id="GO:0009097">
    <property type="term" value="P:isoleucine biosynthetic process"/>
    <property type="evidence" value="ECO:0007669"/>
    <property type="project" value="TreeGrafter"/>
</dbReference>
<gene>
    <name evidence="3" type="ORF">S01H4_60945</name>
</gene>
<dbReference type="PANTHER" id="PTHR18968:SF14">
    <property type="entry name" value="GLYOXYLATE CARBOLIGASE"/>
    <property type="match status" value="1"/>
</dbReference>
<evidence type="ECO:0000256" key="1">
    <source>
        <dbReference type="ARBA" id="ARBA00007812"/>
    </source>
</evidence>
<dbReference type="AlphaFoldDB" id="X1CHC0"/>